<keyword evidence="3" id="KW-0449">Lipoprotein</keyword>
<reference evidence="5" key="2">
    <citation type="submission" date="2025-08" db="UniProtKB">
        <authorList>
            <consortium name="Ensembl"/>
        </authorList>
    </citation>
    <scope>IDENTIFICATION</scope>
</reference>
<dbReference type="OMA" id="TERNHCR"/>
<keyword evidence="6" id="KW-1185">Reference proteome</keyword>
<dbReference type="GO" id="GO:0010508">
    <property type="term" value="P:positive regulation of autophagy"/>
    <property type="evidence" value="ECO:0007669"/>
    <property type="project" value="TreeGrafter"/>
</dbReference>
<sequence length="217" mass="23113">MLLNTVMLESTTNNWKRRLLSFLLRKIDRNSRRGRKGQLQSAEPRRISAGPAGQGTGSTGPGTAGQRSVCSPVPSPSGITAGARTGHCRDAAAPFPSAVTERNHCRGTAPPRAGPAVPGRAGPCRAGRALPALGRFAMGQCLPCLGDASKDVVETPDPEIKRRQLAEAAEKRQMEASSRGIKNAYSVEQKKKKQEEIERRLAASRPGGEGGLRWQVG</sequence>
<feature type="region of interest" description="Disordered" evidence="4">
    <location>
        <begin position="102"/>
        <end position="121"/>
    </location>
</feature>
<protein>
    <recommendedName>
        <fullName evidence="7">Small VCP interacting protein</fullName>
    </recommendedName>
</protein>
<keyword evidence="1" id="KW-0519">Myristate</keyword>
<dbReference type="Pfam" id="PF15811">
    <property type="entry name" value="SVIP"/>
    <property type="match status" value="1"/>
</dbReference>
<evidence type="ECO:0000256" key="4">
    <source>
        <dbReference type="SAM" id="MobiDB-lite"/>
    </source>
</evidence>
<evidence type="ECO:0000256" key="1">
    <source>
        <dbReference type="ARBA" id="ARBA00022707"/>
    </source>
</evidence>
<reference evidence="5 6" key="1">
    <citation type="journal article" date="2010" name="Nature">
        <title>The genome of a songbird.</title>
        <authorList>
            <person name="Warren W.C."/>
            <person name="Clayton D.F."/>
            <person name="Ellegren H."/>
            <person name="Arnold A.P."/>
            <person name="Hillier L.W."/>
            <person name="Kunstner A."/>
            <person name="Searle S."/>
            <person name="White S."/>
            <person name="Vilella A.J."/>
            <person name="Fairley S."/>
            <person name="Heger A."/>
            <person name="Kong L."/>
            <person name="Ponting C.P."/>
            <person name="Jarvis E.D."/>
            <person name="Mello C.V."/>
            <person name="Minx P."/>
            <person name="Lovell P."/>
            <person name="Velho T.A."/>
            <person name="Ferris M."/>
            <person name="Balakrishnan C.N."/>
            <person name="Sinha S."/>
            <person name="Blatti C."/>
            <person name="London S.E."/>
            <person name="Li Y."/>
            <person name="Lin Y.C."/>
            <person name="George J."/>
            <person name="Sweedler J."/>
            <person name="Southey B."/>
            <person name="Gunaratne P."/>
            <person name="Watson M."/>
            <person name="Nam K."/>
            <person name="Backstrom N."/>
            <person name="Smeds L."/>
            <person name="Nabholz B."/>
            <person name="Itoh Y."/>
            <person name="Whitney O."/>
            <person name="Pfenning A.R."/>
            <person name="Howard J."/>
            <person name="Volker M."/>
            <person name="Skinner B.M."/>
            <person name="Griffin D.K."/>
            <person name="Ye L."/>
            <person name="McLaren W.M."/>
            <person name="Flicek P."/>
            <person name="Quesada V."/>
            <person name="Velasco G."/>
            <person name="Lopez-Otin C."/>
            <person name="Puente X.S."/>
            <person name="Olender T."/>
            <person name="Lancet D."/>
            <person name="Smit A.F."/>
            <person name="Hubley R."/>
            <person name="Konkel M.K."/>
            <person name="Walker J.A."/>
            <person name="Batzer M.A."/>
            <person name="Gu W."/>
            <person name="Pollock D.D."/>
            <person name="Chen L."/>
            <person name="Cheng Z."/>
            <person name="Eichler E.E."/>
            <person name="Stapley J."/>
            <person name="Slate J."/>
            <person name="Ekblom R."/>
            <person name="Birkhead T."/>
            <person name="Burke T."/>
            <person name="Burt D."/>
            <person name="Scharff C."/>
            <person name="Adam I."/>
            <person name="Richard H."/>
            <person name="Sultan M."/>
            <person name="Soldatov A."/>
            <person name="Lehrach H."/>
            <person name="Edwards S.V."/>
            <person name="Yang S.P."/>
            <person name="Li X."/>
            <person name="Graves T."/>
            <person name="Fulton L."/>
            <person name="Nelson J."/>
            <person name="Chinwalla A."/>
            <person name="Hou S."/>
            <person name="Mardis E.R."/>
            <person name="Wilson R.K."/>
        </authorList>
    </citation>
    <scope>NUCLEOTIDE SEQUENCE [LARGE SCALE GENOMIC DNA]</scope>
</reference>
<dbReference type="GO" id="GO:1904240">
    <property type="term" value="P:negative regulation of VCP-NPL4-UFD1 AAA ATPase complex assembly"/>
    <property type="evidence" value="ECO:0007669"/>
    <property type="project" value="TreeGrafter"/>
</dbReference>
<feature type="region of interest" description="Disordered" evidence="4">
    <location>
        <begin position="32"/>
        <end position="84"/>
    </location>
</feature>
<reference evidence="5" key="3">
    <citation type="submission" date="2025-09" db="UniProtKB">
        <authorList>
            <consortium name="Ensembl"/>
        </authorList>
    </citation>
    <scope>IDENTIFICATION</scope>
</reference>
<accession>A0A674HN27</accession>
<organism evidence="5 6">
    <name type="scientific">Taeniopygia guttata</name>
    <name type="common">Zebra finch</name>
    <name type="synonym">Poephila guttata</name>
    <dbReference type="NCBI Taxonomy" id="59729"/>
    <lineage>
        <taxon>Eukaryota</taxon>
        <taxon>Metazoa</taxon>
        <taxon>Chordata</taxon>
        <taxon>Craniata</taxon>
        <taxon>Vertebrata</taxon>
        <taxon>Euteleostomi</taxon>
        <taxon>Archelosauria</taxon>
        <taxon>Archosauria</taxon>
        <taxon>Dinosauria</taxon>
        <taxon>Saurischia</taxon>
        <taxon>Theropoda</taxon>
        <taxon>Coelurosauria</taxon>
        <taxon>Aves</taxon>
        <taxon>Neognathae</taxon>
        <taxon>Neoaves</taxon>
        <taxon>Telluraves</taxon>
        <taxon>Australaves</taxon>
        <taxon>Passeriformes</taxon>
        <taxon>Passeroidea</taxon>
        <taxon>Estrildidae</taxon>
        <taxon>Estrildinae</taxon>
        <taxon>Taeniopygia</taxon>
    </lineage>
</organism>
<dbReference type="GO" id="GO:1904293">
    <property type="term" value="P:negative regulation of ERAD pathway"/>
    <property type="evidence" value="ECO:0007669"/>
    <property type="project" value="TreeGrafter"/>
</dbReference>
<dbReference type="Proteomes" id="UP000007754">
    <property type="component" value="Chromosome 5"/>
</dbReference>
<name>A0A674HN27_TAEGU</name>
<feature type="compositionally biased region" description="Gly residues" evidence="4">
    <location>
        <begin position="52"/>
        <end position="63"/>
    </location>
</feature>
<evidence type="ECO:0000313" key="6">
    <source>
        <dbReference type="Proteomes" id="UP000007754"/>
    </source>
</evidence>
<feature type="compositionally biased region" description="Low complexity" evidence="4">
    <location>
        <begin position="106"/>
        <end position="121"/>
    </location>
</feature>
<keyword evidence="2" id="KW-0564">Palmitate</keyword>
<dbReference type="GeneTree" id="ENSGT00940000167680"/>
<evidence type="ECO:0008006" key="7">
    <source>
        <dbReference type="Google" id="ProtNLM"/>
    </source>
</evidence>
<evidence type="ECO:0000256" key="3">
    <source>
        <dbReference type="ARBA" id="ARBA00023288"/>
    </source>
</evidence>
<evidence type="ECO:0000313" key="5">
    <source>
        <dbReference type="Ensembl" id="ENSTGUP00000035950.1"/>
    </source>
</evidence>
<feature type="region of interest" description="Disordered" evidence="4">
    <location>
        <begin position="166"/>
        <end position="217"/>
    </location>
</feature>
<evidence type="ECO:0000256" key="2">
    <source>
        <dbReference type="ARBA" id="ARBA00023139"/>
    </source>
</evidence>
<dbReference type="Ensembl" id="ENSTGUT00000039589.1">
    <property type="protein sequence ID" value="ENSTGUP00000035950.1"/>
    <property type="gene ID" value="ENSTGUG00000024170.1"/>
</dbReference>
<dbReference type="GO" id="GO:1904153">
    <property type="term" value="P:negative regulation of retrograde protein transport, ER to cytosol"/>
    <property type="evidence" value="ECO:0007669"/>
    <property type="project" value="TreeGrafter"/>
</dbReference>
<dbReference type="AlphaFoldDB" id="A0A674HN27"/>
<dbReference type="GO" id="GO:0005789">
    <property type="term" value="C:endoplasmic reticulum membrane"/>
    <property type="evidence" value="ECO:0007669"/>
    <property type="project" value="TreeGrafter"/>
</dbReference>
<proteinExistence type="predicted"/>
<dbReference type="InterPro" id="IPR031632">
    <property type="entry name" value="SVIP"/>
</dbReference>
<dbReference type="InterPro" id="IPR055366">
    <property type="entry name" value="SVIP_metazoa"/>
</dbReference>
<dbReference type="InParanoid" id="A0A674HN27"/>
<dbReference type="PANTHER" id="PTHR35269:SF1">
    <property type="entry name" value="SMALL VCP_P97-INTERACTING PROTEIN"/>
    <property type="match status" value="1"/>
</dbReference>
<dbReference type="PANTHER" id="PTHR35269">
    <property type="entry name" value="SMALL VCP/P97-INTERACTING PROTEIN"/>
    <property type="match status" value="1"/>
</dbReference>
<gene>
    <name evidence="5" type="primary">SVIP</name>
</gene>